<sequence length="413" mass="41813">MSHLSSLATAADPRPVAGPSSWDQARQLAHAAGQAAAMPVTRLPLARCAGLTLAAPLAAQGNLPAFRTCCMDGWAVRGPGPWRVVGQVLAGASPAALTVDGTAVQVATGAPVPTGATAILRAEDGVLVDDRVHGAPRTRPEWREIGEETRVGELLLPAGVEVTPAVLGLAAASGHDDLPVRPAPSAAVLVFGDELLAAGPPAGGRIRDALGPSVPAWLRWLGARPDQPPQPLPDTFDGHVAALEGALTRADLVCATGGTMRGPADQLRPALLELGAELVVDCVAVRPGHPMLLARLLGPAGMVRFVAGLPGNPQAAVAALVTLVAPLLAGLRGRPLPAARRAALGAPVPGRLGGTALLPVRYDEDGLVRPLPHTGPAMLRGLAEADGYAVLRPGAGTDIGDTVPVLPLPGDGR</sequence>
<accession>A0ABP6ATM1</accession>
<dbReference type="PANTHER" id="PTHR10192">
    <property type="entry name" value="MOLYBDOPTERIN BIOSYNTHESIS PROTEIN"/>
    <property type="match status" value="1"/>
</dbReference>
<evidence type="ECO:0000256" key="2">
    <source>
        <dbReference type="ARBA" id="ARBA00005046"/>
    </source>
</evidence>
<evidence type="ECO:0000256" key="5">
    <source>
        <dbReference type="ARBA" id="ARBA00023150"/>
    </source>
</evidence>
<comment type="caution">
    <text evidence="10">The sequence shown here is derived from an EMBL/GenBank/DDBJ whole genome shotgun (WGS) entry which is preliminary data.</text>
</comment>
<keyword evidence="7" id="KW-0808">Transferase</keyword>
<dbReference type="Gene3D" id="2.170.190.11">
    <property type="entry name" value="Molybdopterin biosynthesis moea protein, domain 3"/>
    <property type="match status" value="1"/>
</dbReference>
<comment type="pathway">
    <text evidence="2 7">Cofactor biosynthesis; molybdopterin biosynthesis.</text>
</comment>
<dbReference type="InterPro" id="IPR036135">
    <property type="entry name" value="MoeA_linker/N_sf"/>
</dbReference>
<protein>
    <recommendedName>
        <fullName evidence="7">Molybdopterin molybdenumtransferase</fullName>
        <ecNumber evidence="7">2.10.1.1</ecNumber>
    </recommendedName>
</protein>
<comment type="catalytic activity">
    <reaction evidence="6">
        <text>adenylyl-molybdopterin + molybdate = Mo-molybdopterin + AMP + H(+)</text>
        <dbReference type="Rhea" id="RHEA:35047"/>
        <dbReference type="ChEBI" id="CHEBI:15378"/>
        <dbReference type="ChEBI" id="CHEBI:36264"/>
        <dbReference type="ChEBI" id="CHEBI:62727"/>
        <dbReference type="ChEBI" id="CHEBI:71302"/>
        <dbReference type="ChEBI" id="CHEBI:456215"/>
        <dbReference type="EC" id="2.10.1.1"/>
    </reaction>
</comment>
<organism evidence="10 11">
    <name type="scientific">Pilimelia columellifera subsp. columellifera</name>
    <dbReference type="NCBI Taxonomy" id="706583"/>
    <lineage>
        <taxon>Bacteria</taxon>
        <taxon>Bacillati</taxon>
        <taxon>Actinomycetota</taxon>
        <taxon>Actinomycetes</taxon>
        <taxon>Micromonosporales</taxon>
        <taxon>Micromonosporaceae</taxon>
        <taxon>Pilimelia</taxon>
    </lineage>
</organism>
<comment type="function">
    <text evidence="1 7">Catalyzes the insertion of molybdate into adenylated molybdopterin with the concomitant release of AMP.</text>
</comment>
<keyword evidence="4 7" id="KW-0500">Molybdenum</keyword>
<keyword evidence="5 7" id="KW-0501">Molybdenum cofactor biosynthesis</keyword>
<dbReference type="SUPFAM" id="SSF63867">
    <property type="entry name" value="MoeA C-terminal domain-like"/>
    <property type="match status" value="1"/>
</dbReference>
<evidence type="ECO:0000256" key="4">
    <source>
        <dbReference type="ARBA" id="ARBA00022505"/>
    </source>
</evidence>
<dbReference type="Proteomes" id="UP001499978">
    <property type="component" value="Unassembled WGS sequence"/>
</dbReference>
<dbReference type="Pfam" id="PF00994">
    <property type="entry name" value="MoCF_biosynth"/>
    <property type="match status" value="1"/>
</dbReference>
<evidence type="ECO:0000256" key="6">
    <source>
        <dbReference type="ARBA" id="ARBA00047317"/>
    </source>
</evidence>
<dbReference type="Gene3D" id="2.40.340.10">
    <property type="entry name" value="MoeA, C-terminal, domain IV"/>
    <property type="match status" value="1"/>
</dbReference>
<dbReference type="PANTHER" id="PTHR10192:SF5">
    <property type="entry name" value="GEPHYRIN"/>
    <property type="match status" value="1"/>
</dbReference>
<evidence type="ECO:0000313" key="10">
    <source>
        <dbReference type="EMBL" id="GAA2523096.1"/>
    </source>
</evidence>
<dbReference type="SUPFAM" id="SSF53218">
    <property type="entry name" value="Molybdenum cofactor biosynthesis proteins"/>
    <property type="match status" value="1"/>
</dbReference>
<dbReference type="Gene3D" id="3.40.980.10">
    <property type="entry name" value="MoaB/Mog-like domain"/>
    <property type="match status" value="1"/>
</dbReference>
<dbReference type="EC" id="2.10.1.1" evidence="7"/>
<dbReference type="InterPro" id="IPR001453">
    <property type="entry name" value="MoaB/Mog_dom"/>
</dbReference>
<dbReference type="InterPro" id="IPR005110">
    <property type="entry name" value="MoeA_linker/N"/>
</dbReference>
<dbReference type="Gene3D" id="3.90.105.10">
    <property type="entry name" value="Molybdopterin biosynthesis moea protein, domain 2"/>
    <property type="match status" value="1"/>
</dbReference>
<feature type="domain" description="MoaB/Mog" evidence="9">
    <location>
        <begin position="187"/>
        <end position="330"/>
    </location>
</feature>
<dbReference type="CDD" id="cd00887">
    <property type="entry name" value="MoeA"/>
    <property type="match status" value="1"/>
</dbReference>
<gene>
    <name evidence="10" type="ORF">GCM10010201_21680</name>
</gene>
<name>A0ABP6ATM1_9ACTN</name>
<feature type="region of interest" description="Disordered" evidence="8">
    <location>
        <begin position="1"/>
        <end position="22"/>
    </location>
</feature>
<dbReference type="Pfam" id="PF03454">
    <property type="entry name" value="MoeA_C"/>
    <property type="match status" value="1"/>
</dbReference>
<dbReference type="Pfam" id="PF03453">
    <property type="entry name" value="MoeA_N"/>
    <property type="match status" value="1"/>
</dbReference>
<dbReference type="InterPro" id="IPR036425">
    <property type="entry name" value="MoaB/Mog-like_dom_sf"/>
</dbReference>
<keyword evidence="7" id="KW-0460">Magnesium</keyword>
<dbReference type="EMBL" id="BAAARY010000008">
    <property type="protein sequence ID" value="GAA2523096.1"/>
    <property type="molecule type" value="Genomic_DNA"/>
</dbReference>
<evidence type="ECO:0000256" key="3">
    <source>
        <dbReference type="ARBA" id="ARBA00010763"/>
    </source>
</evidence>
<reference evidence="11" key="1">
    <citation type="journal article" date="2019" name="Int. J. Syst. Evol. Microbiol.">
        <title>The Global Catalogue of Microorganisms (GCM) 10K type strain sequencing project: providing services to taxonomists for standard genome sequencing and annotation.</title>
        <authorList>
            <consortium name="The Broad Institute Genomics Platform"/>
            <consortium name="The Broad Institute Genome Sequencing Center for Infectious Disease"/>
            <person name="Wu L."/>
            <person name="Ma J."/>
        </authorList>
    </citation>
    <scope>NUCLEOTIDE SEQUENCE [LARGE SCALE GENOMIC DNA]</scope>
    <source>
        <strain evidence="11">JCM 3367</strain>
    </source>
</reference>
<dbReference type="SUPFAM" id="SSF63882">
    <property type="entry name" value="MoeA N-terminal region -like"/>
    <property type="match status" value="1"/>
</dbReference>
<evidence type="ECO:0000256" key="8">
    <source>
        <dbReference type="SAM" id="MobiDB-lite"/>
    </source>
</evidence>
<keyword evidence="7" id="KW-0479">Metal-binding</keyword>
<evidence type="ECO:0000256" key="1">
    <source>
        <dbReference type="ARBA" id="ARBA00002901"/>
    </source>
</evidence>
<dbReference type="InterPro" id="IPR005111">
    <property type="entry name" value="MoeA_C_domain_IV"/>
</dbReference>
<keyword evidence="11" id="KW-1185">Reference proteome</keyword>
<dbReference type="InterPro" id="IPR036688">
    <property type="entry name" value="MoeA_C_domain_IV_sf"/>
</dbReference>
<comment type="similarity">
    <text evidence="3 7">Belongs to the MoeA family.</text>
</comment>
<proteinExistence type="inferred from homology"/>
<dbReference type="InterPro" id="IPR038987">
    <property type="entry name" value="MoeA-like"/>
</dbReference>
<evidence type="ECO:0000256" key="7">
    <source>
        <dbReference type="RuleBase" id="RU365090"/>
    </source>
</evidence>
<comment type="cofactor">
    <cofactor evidence="7">
        <name>Mg(2+)</name>
        <dbReference type="ChEBI" id="CHEBI:18420"/>
    </cofactor>
</comment>
<dbReference type="SMART" id="SM00852">
    <property type="entry name" value="MoCF_biosynth"/>
    <property type="match status" value="1"/>
</dbReference>
<evidence type="ECO:0000313" key="11">
    <source>
        <dbReference type="Proteomes" id="UP001499978"/>
    </source>
</evidence>
<evidence type="ECO:0000259" key="9">
    <source>
        <dbReference type="SMART" id="SM00852"/>
    </source>
</evidence>